<evidence type="ECO:0000313" key="2">
    <source>
        <dbReference type="EMBL" id="MDI7922740.1"/>
    </source>
</evidence>
<keyword evidence="1" id="KW-1133">Transmembrane helix</keyword>
<evidence type="ECO:0000256" key="1">
    <source>
        <dbReference type="SAM" id="Phobius"/>
    </source>
</evidence>
<feature type="transmembrane region" description="Helical" evidence="1">
    <location>
        <begin position="67"/>
        <end position="90"/>
    </location>
</feature>
<keyword evidence="3" id="KW-1185">Reference proteome</keyword>
<proteinExistence type="predicted"/>
<organism evidence="2 3">
    <name type="scientific">Ferirhizobium litorale</name>
    <dbReference type="NCBI Taxonomy" id="2927786"/>
    <lineage>
        <taxon>Bacteria</taxon>
        <taxon>Pseudomonadati</taxon>
        <taxon>Pseudomonadota</taxon>
        <taxon>Alphaproteobacteria</taxon>
        <taxon>Hyphomicrobiales</taxon>
        <taxon>Rhizobiaceae</taxon>
        <taxon>Ferirhizobium</taxon>
    </lineage>
</organism>
<comment type="caution">
    <text evidence="2">The sequence shown here is derived from an EMBL/GenBank/DDBJ whole genome shotgun (WGS) entry which is preliminary data.</text>
</comment>
<feature type="transmembrane region" description="Helical" evidence="1">
    <location>
        <begin position="37"/>
        <end position="55"/>
    </location>
</feature>
<accession>A0AAE3QEV9</accession>
<dbReference type="Proteomes" id="UP001161580">
    <property type="component" value="Unassembled WGS sequence"/>
</dbReference>
<keyword evidence="1" id="KW-0812">Transmembrane</keyword>
<protein>
    <submittedName>
        <fullName evidence="2">Uncharacterized protein</fullName>
    </submittedName>
</protein>
<reference evidence="2" key="1">
    <citation type="submission" date="2022-03" db="EMBL/GenBank/DDBJ databases">
        <title>Fererhizobium litorale gen. nov., sp. nov., isolated from sandy sediments of the Sea of Japan seashore.</title>
        <authorList>
            <person name="Romanenko L."/>
            <person name="Kurilenko V."/>
            <person name="Otstavnykh N."/>
            <person name="Svetashev V."/>
            <person name="Tekutyeva L."/>
            <person name="Isaeva M."/>
            <person name="Mikhailov V."/>
        </authorList>
    </citation>
    <scope>NUCLEOTIDE SEQUENCE</scope>
    <source>
        <strain evidence="2">KMM 9576</strain>
    </source>
</reference>
<feature type="transmembrane region" description="Helical" evidence="1">
    <location>
        <begin position="102"/>
        <end position="123"/>
    </location>
</feature>
<gene>
    <name evidence="2" type="ORF">MRS75_11635</name>
</gene>
<sequence length="142" mass="15100">MDIVLRAILSTVVFAAVHFFSYWLVFLQLIPEQSQPLAWPMSLVAGCVAAAFAWCSMGWKEAGLSSAIASGALITGSLGLVAGFFGPIFLSPTSDEGPMLGLFVTGPLGALAGGAYGAFRWIWRQRGDGALHHHASQGDRFR</sequence>
<evidence type="ECO:0000313" key="3">
    <source>
        <dbReference type="Proteomes" id="UP001161580"/>
    </source>
</evidence>
<dbReference type="EMBL" id="JALDYZ010000005">
    <property type="protein sequence ID" value="MDI7922740.1"/>
    <property type="molecule type" value="Genomic_DNA"/>
</dbReference>
<dbReference type="AlphaFoldDB" id="A0AAE3QEV9"/>
<name>A0AAE3QEV9_9HYPH</name>
<dbReference type="RefSeq" id="WP_311786319.1">
    <property type="nucleotide sequence ID" value="NZ_JALDYY010000004.1"/>
</dbReference>
<feature type="transmembrane region" description="Helical" evidence="1">
    <location>
        <begin position="7"/>
        <end position="25"/>
    </location>
</feature>
<keyword evidence="1" id="KW-0472">Membrane</keyword>